<comment type="subcellular location">
    <subcellularLocation>
        <location evidence="1">Endomembrane system</location>
        <topology evidence="1">Multi-pass membrane protein</topology>
    </subcellularLocation>
</comment>
<dbReference type="GO" id="GO:0012505">
    <property type="term" value="C:endomembrane system"/>
    <property type="evidence" value="ECO:0007669"/>
    <property type="project" value="UniProtKB-SubCell"/>
</dbReference>
<name>A0A8J2JZ89_9HEXA</name>
<dbReference type="InterPro" id="IPR051068">
    <property type="entry name" value="MFS_Domain-Containing_Protein"/>
</dbReference>
<evidence type="ECO:0000313" key="7">
    <source>
        <dbReference type="EMBL" id="CAG7717263.1"/>
    </source>
</evidence>
<feature type="transmembrane region" description="Helical" evidence="6">
    <location>
        <begin position="96"/>
        <end position="112"/>
    </location>
</feature>
<reference evidence="7" key="1">
    <citation type="submission" date="2021-06" db="EMBL/GenBank/DDBJ databases">
        <authorList>
            <person name="Hodson N. C."/>
            <person name="Mongue J. A."/>
            <person name="Jaron S. K."/>
        </authorList>
    </citation>
    <scope>NUCLEOTIDE SEQUENCE</scope>
</reference>
<evidence type="ECO:0000256" key="2">
    <source>
        <dbReference type="ARBA" id="ARBA00022448"/>
    </source>
</evidence>
<dbReference type="Proteomes" id="UP000708208">
    <property type="component" value="Unassembled WGS sequence"/>
</dbReference>
<comment type="caution">
    <text evidence="7">The sequence shown here is derived from an EMBL/GenBank/DDBJ whole genome shotgun (WGS) entry which is preliminary data.</text>
</comment>
<dbReference type="GO" id="GO:0022857">
    <property type="term" value="F:transmembrane transporter activity"/>
    <property type="evidence" value="ECO:0007669"/>
    <property type="project" value="InterPro"/>
</dbReference>
<evidence type="ECO:0000256" key="4">
    <source>
        <dbReference type="ARBA" id="ARBA00022989"/>
    </source>
</evidence>
<keyword evidence="3 6" id="KW-0812">Transmembrane</keyword>
<dbReference type="EMBL" id="CAJVCH010044290">
    <property type="protein sequence ID" value="CAG7717263.1"/>
    <property type="molecule type" value="Genomic_DNA"/>
</dbReference>
<accession>A0A8J2JZ89</accession>
<evidence type="ECO:0000256" key="6">
    <source>
        <dbReference type="SAM" id="Phobius"/>
    </source>
</evidence>
<dbReference type="OrthoDB" id="370281at2759"/>
<sequence>MSVPLNDNGKVELETEEEKFQRKISLWIVYATVFIQCLGASIVITPLWPYLQKLDNDASKEWFGAIVAANPLGQLLFSPVIGWWCNRLRSIRVPSLFCLGLFIFANVWYALLPLHGSHVKHFMFTARFLVGVSSGSVAACRTYLSQGTLIAERTGSISTFSLCQSLGFILGPIAQVALTFIGDEGYPIHGKLSLSMYTASSWIAAIAGALNVVLYFPKFFQESNVAEREILAQVNSDGDIGKDVTSKKEEINWSKIPPDYIGIFPIVSGFFFIFFGYSLLETLATPVMIDQFGMDNAQAIKTIGVSTAISSVVALACFFTIPALCKRFDERKILIGLGLVPTLLGRVFFFPFGGPIAPMRIEGCMMNTTTLTDLANKAACSNVPNAVWSVLQHGCPKEQTWCFEIPALSEIALGIGYAICTIGYPYSVVLLQTIFSKMVGPRPQGVWMGFLTGISSLARVVGPFFVTFIYTKYGTIATSGAVTGLIFVSFVCILVVYKRLVPIKIPY</sequence>
<dbReference type="PANTHER" id="PTHR23510">
    <property type="entry name" value="INNER MEMBRANE TRANSPORT PROTEIN YAJR"/>
    <property type="match status" value="1"/>
</dbReference>
<feature type="transmembrane region" description="Helical" evidence="6">
    <location>
        <begin position="476"/>
        <end position="497"/>
    </location>
</feature>
<feature type="transmembrane region" description="Helical" evidence="6">
    <location>
        <begin position="411"/>
        <end position="435"/>
    </location>
</feature>
<feature type="transmembrane region" description="Helical" evidence="6">
    <location>
        <begin position="260"/>
        <end position="280"/>
    </location>
</feature>
<gene>
    <name evidence="7" type="ORF">AFUS01_LOCUS6728</name>
</gene>
<dbReference type="CDD" id="cd17326">
    <property type="entry name" value="MFS_MFSD8"/>
    <property type="match status" value="1"/>
</dbReference>
<keyword evidence="4 6" id="KW-1133">Transmembrane helix</keyword>
<feature type="transmembrane region" description="Helical" evidence="6">
    <location>
        <begin position="156"/>
        <end position="182"/>
    </location>
</feature>
<organism evidence="7 8">
    <name type="scientific">Allacma fusca</name>
    <dbReference type="NCBI Taxonomy" id="39272"/>
    <lineage>
        <taxon>Eukaryota</taxon>
        <taxon>Metazoa</taxon>
        <taxon>Ecdysozoa</taxon>
        <taxon>Arthropoda</taxon>
        <taxon>Hexapoda</taxon>
        <taxon>Collembola</taxon>
        <taxon>Symphypleona</taxon>
        <taxon>Sminthuridae</taxon>
        <taxon>Allacma</taxon>
    </lineage>
</organism>
<feature type="transmembrane region" description="Helical" evidence="6">
    <location>
        <begin position="300"/>
        <end position="321"/>
    </location>
</feature>
<evidence type="ECO:0000313" key="8">
    <source>
        <dbReference type="Proteomes" id="UP000708208"/>
    </source>
</evidence>
<evidence type="ECO:0000256" key="1">
    <source>
        <dbReference type="ARBA" id="ARBA00004127"/>
    </source>
</evidence>
<feature type="transmembrane region" description="Helical" evidence="6">
    <location>
        <begin position="124"/>
        <end position="144"/>
    </location>
</feature>
<feature type="transmembrane region" description="Helical" evidence="6">
    <location>
        <begin position="62"/>
        <end position="84"/>
    </location>
</feature>
<protein>
    <recommendedName>
        <fullName evidence="9">Major facilitator superfamily (MFS) profile domain-containing protein</fullName>
    </recommendedName>
</protein>
<feature type="transmembrane region" description="Helical" evidence="6">
    <location>
        <begin position="194"/>
        <end position="216"/>
    </location>
</feature>
<evidence type="ECO:0000256" key="5">
    <source>
        <dbReference type="ARBA" id="ARBA00023136"/>
    </source>
</evidence>
<evidence type="ECO:0008006" key="9">
    <source>
        <dbReference type="Google" id="ProtNLM"/>
    </source>
</evidence>
<proteinExistence type="predicted"/>
<dbReference type="GO" id="GO:0005765">
    <property type="term" value="C:lysosomal membrane"/>
    <property type="evidence" value="ECO:0007669"/>
    <property type="project" value="TreeGrafter"/>
</dbReference>
<dbReference type="InterPro" id="IPR011701">
    <property type="entry name" value="MFS"/>
</dbReference>
<dbReference type="PANTHER" id="PTHR23510:SF3">
    <property type="entry name" value="MAJOR FACILITATOR SUPERFAMILY DOMAIN-CONTAINING PROTEIN 8"/>
    <property type="match status" value="1"/>
</dbReference>
<keyword evidence="8" id="KW-1185">Reference proteome</keyword>
<keyword evidence="5 6" id="KW-0472">Membrane</keyword>
<dbReference type="AlphaFoldDB" id="A0A8J2JZ89"/>
<feature type="transmembrane region" description="Helical" evidence="6">
    <location>
        <begin position="333"/>
        <end position="352"/>
    </location>
</feature>
<dbReference type="Pfam" id="PF07690">
    <property type="entry name" value="MFS_1"/>
    <property type="match status" value="1"/>
</dbReference>
<feature type="transmembrane region" description="Helical" evidence="6">
    <location>
        <begin position="27"/>
        <end position="50"/>
    </location>
</feature>
<keyword evidence="2" id="KW-0813">Transport</keyword>
<evidence type="ECO:0000256" key="3">
    <source>
        <dbReference type="ARBA" id="ARBA00022692"/>
    </source>
</evidence>
<feature type="transmembrane region" description="Helical" evidence="6">
    <location>
        <begin position="447"/>
        <end position="470"/>
    </location>
</feature>